<dbReference type="Proteomes" id="UP001152607">
    <property type="component" value="Unassembled WGS sequence"/>
</dbReference>
<evidence type="ECO:0000256" key="1">
    <source>
        <dbReference type="SAM" id="MobiDB-lite"/>
    </source>
</evidence>
<feature type="compositionally biased region" description="Basic and acidic residues" evidence="1">
    <location>
        <begin position="151"/>
        <end position="163"/>
    </location>
</feature>
<sequence>MGNCLTKSPPSYDHYEETPPPRLVPAPRNSDTNRPVARLPYEQQIQMSSRQSSRHTFSPPSAPPQPQQKAPKEPPRQLPTDQAWIADMRLKMEEQQDALRRRNFYRNGIRDQRANASTKSILPHHWDFDLESETDEEKLRNFLWEHTEIGREDRRRYEPRGSEENGCGGKGR</sequence>
<protein>
    <submittedName>
        <fullName evidence="2">Uncharacterized protein</fullName>
    </submittedName>
</protein>
<proteinExistence type="predicted"/>
<feature type="region of interest" description="Disordered" evidence="1">
    <location>
        <begin position="151"/>
        <end position="172"/>
    </location>
</feature>
<gene>
    <name evidence="2" type="ORF">PDIGIT_LOCUS554</name>
</gene>
<reference evidence="2" key="1">
    <citation type="submission" date="2023-01" db="EMBL/GenBank/DDBJ databases">
        <authorList>
            <person name="Van Ghelder C."/>
            <person name="Rancurel C."/>
        </authorList>
    </citation>
    <scope>NUCLEOTIDE SEQUENCE</scope>
    <source>
        <strain evidence="2">CNCM I-4278</strain>
    </source>
</reference>
<evidence type="ECO:0000313" key="3">
    <source>
        <dbReference type="Proteomes" id="UP001152607"/>
    </source>
</evidence>
<feature type="region of interest" description="Disordered" evidence="1">
    <location>
        <begin position="1"/>
        <end position="82"/>
    </location>
</feature>
<comment type="caution">
    <text evidence="2">The sequence shown here is derived from an EMBL/GenBank/DDBJ whole genome shotgun (WGS) entry which is preliminary data.</text>
</comment>
<accession>A0A9W4TZY0</accession>
<dbReference type="AlphaFoldDB" id="A0A9W4TZY0"/>
<dbReference type="EMBL" id="CAOQHR010000001">
    <property type="protein sequence ID" value="CAI6240168.1"/>
    <property type="molecule type" value="Genomic_DNA"/>
</dbReference>
<keyword evidence="3" id="KW-1185">Reference proteome</keyword>
<evidence type="ECO:0000313" key="2">
    <source>
        <dbReference type="EMBL" id="CAI6240168.1"/>
    </source>
</evidence>
<organism evidence="2 3">
    <name type="scientific">Periconia digitata</name>
    <dbReference type="NCBI Taxonomy" id="1303443"/>
    <lineage>
        <taxon>Eukaryota</taxon>
        <taxon>Fungi</taxon>
        <taxon>Dikarya</taxon>
        <taxon>Ascomycota</taxon>
        <taxon>Pezizomycotina</taxon>
        <taxon>Dothideomycetes</taxon>
        <taxon>Pleosporomycetidae</taxon>
        <taxon>Pleosporales</taxon>
        <taxon>Massarineae</taxon>
        <taxon>Periconiaceae</taxon>
        <taxon>Periconia</taxon>
    </lineage>
</organism>
<name>A0A9W4TZY0_9PLEO</name>